<gene>
    <name evidence="1" type="ORF">SDC9_04359</name>
</gene>
<protein>
    <submittedName>
        <fullName evidence="1">Uncharacterized protein</fullName>
    </submittedName>
</protein>
<name>A0A644SVZ6_9ZZZZ</name>
<sequence length="50" mass="5666">MHEKPVSTLKTGAVFLNPPKVQEAAYTASIASIWVFLESRQLLLRYFTVI</sequence>
<comment type="caution">
    <text evidence="1">The sequence shown here is derived from an EMBL/GenBank/DDBJ whole genome shotgun (WGS) entry which is preliminary data.</text>
</comment>
<proteinExistence type="predicted"/>
<organism evidence="1">
    <name type="scientific">bioreactor metagenome</name>
    <dbReference type="NCBI Taxonomy" id="1076179"/>
    <lineage>
        <taxon>unclassified sequences</taxon>
        <taxon>metagenomes</taxon>
        <taxon>ecological metagenomes</taxon>
    </lineage>
</organism>
<dbReference type="AlphaFoldDB" id="A0A644SVZ6"/>
<evidence type="ECO:0000313" key="1">
    <source>
        <dbReference type="EMBL" id="MPL58816.1"/>
    </source>
</evidence>
<accession>A0A644SVZ6</accession>
<reference evidence="1" key="1">
    <citation type="submission" date="2019-08" db="EMBL/GenBank/DDBJ databases">
        <authorList>
            <person name="Kucharzyk K."/>
            <person name="Murdoch R.W."/>
            <person name="Higgins S."/>
            <person name="Loffler F."/>
        </authorList>
    </citation>
    <scope>NUCLEOTIDE SEQUENCE</scope>
</reference>
<dbReference type="EMBL" id="VSSQ01000008">
    <property type="protein sequence ID" value="MPL58816.1"/>
    <property type="molecule type" value="Genomic_DNA"/>
</dbReference>